<dbReference type="CDD" id="cd10456">
    <property type="entry name" value="GIY-YIG_UPF0213"/>
    <property type="match status" value="1"/>
</dbReference>
<feature type="domain" description="GIY-YIG" evidence="2">
    <location>
        <begin position="6"/>
        <end position="85"/>
    </location>
</feature>
<dbReference type="InterPro" id="IPR000305">
    <property type="entry name" value="GIY-YIG_endonuc"/>
</dbReference>
<dbReference type="EMBL" id="JABBXH010000003">
    <property type="protein sequence ID" value="NMP31871.1"/>
    <property type="molecule type" value="Genomic_DNA"/>
</dbReference>
<comment type="caution">
    <text evidence="3">The sequence shown here is derived from an EMBL/GenBank/DDBJ whole genome shotgun (WGS) entry which is preliminary data.</text>
</comment>
<organism evidence="3 4">
    <name type="scientific">Thalassotalea algicola</name>
    <dbReference type="NCBI Taxonomy" id="2716224"/>
    <lineage>
        <taxon>Bacteria</taxon>
        <taxon>Pseudomonadati</taxon>
        <taxon>Pseudomonadota</taxon>
        <taxon>Gammaproteobacteria</taxon>
        <taxon>Alteromonadales</taxon>
        <taxon>Colwelliaceae</taxon>
        <taxon>Thalassotalea</taxon>
    </lineage>
</organism>
<gene>
    <name evidence="3" type="ORF">HII17_09865</name>
</gene>
<dbReference type="PANTHER" id="PTHR34477">
    <property type="entry name" value="UPF0213 PROTEIN YHBQ"/>
    <property type="match status" value="1"/>
</dbReference>
<protein>
    <submittedName>
        <fullName evidence="3">GIY-YIG nuclease family protein</fullName>
    </submittedName>
</protein>
<dbReference type="AlphaFoldDB" id="A0A7Y0LCF2"/>
<dbReference type="PROSITE" id="PS50164">
    <property type="entry name" value="GIY_YIG"/>
    <property type="match status" value="1"/>
</dbReference>
<sequence>MIKMSQQWYVYLLRCIDNSLYCGVTIDVSRRVDEHNQSNTLAAKYTRVRRPVTLAYQEVCDNKKLAYQREYAIKKLSKLQKEKLVANYNDSKES</sequence>
<evidence type="ECO:0000256" key="1">
    <source>
        <dbReference type="ARBA" id="ARBA00007435"/>
    </source>
</evidence>
<evidence type="ECO:0000259" key="2">
    <source>
        <dbReference type="PROSITE" id="PS50164"/>
    </source>
</evidence>
<proteinExistence type="inferred from homology"/>
<keyword evidence="4" id="KW-1185">Reference proteome</keyword>
<name>A0A7Y0LCF2_9GAMM</name>
<dbReference type="PANTHER" id="PTHR34477:SF1">
    <property type="entry name" value="UPF0213 PROTEIN YHBQ"/>
    <property type="match status" value="1"/>
</dbReference>
<dbReference type="Gene3D" id="3.40.1440.10">
    <property type="entry name" value="GIY-YIG endonuclease"/>
    <property type="match status" value="1"/>
</dbReference>
<dbReference type="InterPro" id="IPR035901">
    <property type="entry name" value="GIY-YIG_endonuc_sf"/>
</dbReference>
<accession>A0A7Y0LCF2</accession>
<dbReference type="InterPro" id="IPR050190">
    <property type="entry name" value="UPF0213_domain"/>
</dbReference>
<dbReference type="Proteomes" id="UP000568664">
    <property type="component" value="Unassembled WGS sequence"/>
</dbReference>
<comment type="similarity">
    <text evidence="1">Belongs to the UPF0213 family.</text>
</comment>
<evidence type="ECO:0000313" key="4">
    <source>
        <dbReference type="Proteomes" id="UP000568664"/>
    </source>
</evidence>
<dbReference type="Pfam" id="PF01541">
    <property type="entry name" value="GIY-YIG"/>
    <property type="match status" value="1"/>
</dbReference>
<evidence type="ECO:0000313" key="3">
    <source>
        <dbReference type="EMBL" id="NMP31871.1"/>
    </source>
</evidence>
<dbReference type="SUPFAM" id="SSF82771">
    <property type="entry name" value="GIY-YIG endonuclease"/>
    <property type="match status" value="1"/>
</dbReference>
<reference evidence="3 4" key="1">
    <citation type="submission" date="2020-04" db="EMBL/GenBank/DDBJ databases">
        <title>Thalassotalea sp. M1531, isolated from the surface of marine red alga.</title>
        <authorList>
            <person name="Pang L."/>
            <person name="Lu D.-C."/>
        </authorList>
    </citation>
    <scope>NUCLEOTIDE SEQUENCE [LARGE SCALE GENOMIC DNA]</scope>
    <source>
        <strain evidence="3 4">M1531</strain>
    </source>
</reference>